<proteinExistence type="predicted"/>
<dbReference type="InterPro" id="IPR002052">
    <property type="entry name" value="DNA_methylase_N6_adenine_CS"/>
</dbReference>
<dbReference type="AlphaFoldDB" id="A0A9X1UN92"/>
<dbReference type="PRINTS" id="PR00507">
    <property type="entry name" value="N12N6MTFRASE"/>
</dbReference>
<evidence type="ECO:0000259" key="8">
    <source>
        <dbReference type="Pfam" id="PF25120"/>
    </source>
</evidence>
<reference evidence="9" key="1">
    <citation type="submission" date="2022-01" db="EMBL/GenBank/DDBJ databases">
        <title>Genome sequence and assembly of Parabukholderia sp. RG36.</title>
        <authorList>
            <person name="Chhetri G."/>
        </authorList>
    </citation>
    <scope>NUCLEOTIDE SEQUENCE</scope>
    <source>
        <strain evidence="9">RG36</strain>
    </source>
</reference>
<dbReference type="SUPFAM" id="SSF53335">
    <property type="entry name" value="S-adenosyl-L-methionine-dependent methyltransferases"/>
    <property type="match status" value="1"/>
</dbReference>
<dbReference type="InterPro" id="IPR029063">
    <property type="entry name" value="SAM-dependent_MTases_sf"/>
</dbReference>
<evidence type="ECO:0000256" key="2">
    <source>
        <dbReference type="ARBA" id="ARBA00022603"/>
    </source>
</evidence>
<name>A0A9X1UN92_9BURK</name>
<feature type="compositionally biased region" description="Basic and acidic residues" evidence="6">
    <location>
        <begin position="844"/>
        <end position="856"/>
    </location>
</feature>
<feature type="compositionally biased region" description="Polar residues" evidence="6">
    <location>
        <begin position="1"/>
        <end position="10"/>
    </location>
</feature>
<evidence type="ECO:0000313" key="10">
    <source>
        <dbReference type="Proteomes" id="UP001139308"/>
    </source>
</evidence>
<evidence type="ECO:0000256" key="3">
    <source>
        <dbReference type="ARBA" id="ARBA00022679"/>
    </source>
</evidence>
<organism evidence="9 10">
    <name type="scientific">Paraburkholderia tagetis</name>
    <dbReference type="NCBI Taxonomy" id="2913261"/>
    <lineage>
        <taxon>Bacteria</taxon>
        <taxon>Pseudomonadati</taxon>
        <taxon>Pseudomonadota</taxon>
        <taxon>Betaproteobacteria</taxon>
        <taxon>Burkholderiales</taxon>
        <taxon>Burkholderiaceae</taxon>
        <taxon>Paraburkholderia</taxon>
    </lineage>
</organism>
<dbReference type="Gene3D" id="3.40.50.150">
    <property type="entry name" value="Vaccinia Virus protein VP39"/>
    <property type="match status" value="1"/>
</dbReference>
<dbReference type="Pfam" id="PF07669">
    <property type="entry name" value="Eco57I"/>
    <property type="match status" value="1"/>
</dbReference>
<dbReference type="RefSeq" id="WP_238468547.1">
    <property type="nucleotide sequence ID" value="NZ_JAKLJA010000064.1"/>
</dbReference>
<dbReference type="Proteomes" id="UP001139308">
    <property type="component" value="Unassembled WGS sequence"/>
</dbReference>
<dbReference type="GO" id="GO:0003676">
    <property type="term" value="F:nucleic acid binding"/>
    <property type="evidence" value="ECO:0007669"/>
    <property type="project" value="InterPro"/>
</dbReference>
<dbReference type="EMBL" id="JAKLJA010000064">
    <property type="protein sequence ID" value="MCG5078566.1"/>
    <property type="molecule type" value="Genomic_DNA"/>
</dbReference>
<dbReference type="PANTHER" id="PTHR33841">
    <property type="entry name" value="DNA METHYLTRANSFERASE YEEA-RELATED"/>
    <property type="match status" value="1"/>
</dbReference>
<dbReference type="EC" id="2.1.1.72" evidence="1"/>
<dbReference type="Pfam" id="PF25120">
    <property type="entry name" value="DUF7814"/>
    <property type="match status" value="1"/>
</dbReference>
<feature type="domain" description="Type II methyltransferase M.TaqI-like" evidence="7">
    <location>
        <begin position="397"/>
        <end position="570"/>
    </location>
</feature>
<keyword evidence="3" id="KW-0808">Transferase</keyword>
<evidence type="ECO:0000313" key="9">
    <source>
        <dbReference type="EMBL" id="MCG5078566.1"/>
    </source>
</evidence>
<accession>A0A9X1UN92</accession>
<dbReference type="InterPro" id="IPR011639">
    <property type="entry name" value="MethylTrfase_TaqI-like_dom"/>
</dbReference>
<evidence type="ECO:0000256" key="1">
    <source>
        <dbReference type="ARBA" id="ARBA00011900"/>
    </source>
</evidence>
<feature type="region of interest" description="Disordered" evidence="6">
    <location>
        <begin position="1"/>
        <end position="25"/>
    </location>
</feature>
<evidence type="ECO:0000256" key="5">
    <source>
        <dbReference type="ARBA" id="ARBA00047942"/>
    </source>
</evidence>
<gene>
    <name evidence="9" type="ORF">L5014_35450</name>
</gene>
<dbReference type="GO" id="GO:0009007">
    <property type="term" value="F:site-specific DNA-methyltransferase (adenine-specific) activity"/>
    <property type="evidence" value="ECO:0007669"/>
    <property type="project" value="UniProtKB-EC"/>
</dbReference>
<evidence type="ECO:0000256" key="4">
    <source>
        <dbReference type="ARBA" id="ARBA00022691"/>
    </source>
</evidence>
<dbReference type="GO" id="GO:0006304">
    <property type="term" value="P:DNA modification"/>
    <property type="evidence" value="ECO:0007669"/>
    <property type="project" value="InterPro"/>
</dbReference>
<comment type="catalytic activity">
    <reaction evidence="5">
        <text>a 2'-deoxyadenosine in DNA + S-adenosyl-L-methionine = an N(6)-methyl-2'-deoxyadenosine in DNA + S-adenosyl-L-homocysteine + H(+)</text>
        <dbReference type="Rhea" id="RHEA:15197"/>
        <dbReference type="Rhea" id="RHEA-COMP:12418"/>
        <dbReference type="Rhea" id="RHEA-COMP:12419"/>
        <dbReference type="ChEBI" id="CHEBI:15378"/>
        <dbReference type="ChEBI" id="CHEBI:57856"/>
        <dbReference type="ChEBI" id="CHEBI:59789"/>
        <dbReference type="ChEBI" id="CHEBI:90615"/>
        <dbReference type="ChEBI" id="CHEBI:90616"/>
        <dbReference type="EC" id="2.1.1.72"/>
    </reaction>
</comment>
<feature type="region of interest" description="Disordered" evidence="6">
    <location>
        <begin position="825"/>
        <end position="856"/>
    </location>
</feature>
<evidence type="ECO:0000259" key="7">
    <source>
        <dbReference type="Pfam" id="PF07669"/>
    </source>
</evidence>
<keyword evidence="4" id="KW-0949">S-adenosyl-L-methionine</keyword>
<keyword evidence="10" id="KW-1185">Reference proteome</keyword>
<dbReference type="InterPro" id="IPR050953">
    <property type="entry name" value="N4_N6_ade-DNA_methylase"/>
</dbReference>
<evidence type="ECO:0000256" key="6">
    <source>
        <dbReference type="SAM" id="MobiDB-lite"/>
    </source>
</evidence>
<dbReference type="PANTHER" id="PTHR33841:SF1">
    <property type="entry name" value="DNA METHYLTRANSFERASE A"/>
    <property type="match status" value="1"/>
</dbReference>
<dbReference type="PROSITE" id="PS00092">
    <property type="entry name" value="N6_MTASE"/>
    <property type="match status" value="1"/>
</dbReference>
<dbReference type="GO" id="GO:0032259">
    <property type="term" value="P:methylation"/>
    <property type="evidence" value="ECO:0007669"/>
    <property type="project" value="UniProtKB-KW"/>
</dbReference>
<comment type="caution">
    <text evidence="9">The sequence shown here is derived from an EMBL/GenBank/DDBJ whole genome shotgun (WGS) entry which is preliminary data.</text>
</comment>
<protein>
    <recommendedName>
        <fullName evidence="1">site-specific DNA-methyltransferase (adenine-specific)</fullName>
        <ecNumber evidence="1">2.1.1.72</ecNumber>
    </recommendedName>
</protein>
<dbReference type="InterPro" id="IPR056716">
    <property type="entry name" value="DUF7814"/>
</dbReference>
<sequence>MAETNQTSRATRADSAGKRSARAGRANRGGLDADFYAGLLRIAGLQESVANGKAAVARCAPHERRPGALVELAIASMEAREARALSETSAHEPTTALEPQALAFRTALRLCIAWIGRVMFLKLLEARLLVLHERDPAYAFLHSEHIRTFAELDTLCRDILGTRAPEAGAPRRYPHLPRFDGSVFEPTDLAEHAITLGSLDSALPPNAPSPIADLLDFLDAFEFGFDASPDGKRIDAATLGLVFERLNGYRDGAWYTPGSVATFLAREAIAGAVLGRFNRVKGWHCTTIDQLSESIANHEEARAIFAALRVCDPAVGTGHLLASALDELLEIKSRLGLFDDRENRALAGLRIEAVEDRLVIECAQEHANEHANEDAHAQRQRIDAALYREKRAIVESNLFGVDIDAQALGLARLRLAFELLAHAVYDDEGLFTTLPDLEAHLRQGNAVLSSLAFDTTFADTPARLDAAACNDAFEWRHEFPEIFDDDNAFTGFDAVIANPPYIDSERMINEGQKPLREALAQRWPSARGNWDLYIVFMELGLVLTAQHGAMAFLTPDKWLAKPFGSAFRAHHIDKIARVVALGRDVFERALVDSIVTVYRKAGTDCVETARLEGATLTPLAHVQKHDLYAPWTLDALLSPHYAFVQRLTRAHPTLGSLLCCENACATSDAYRLAPLIDEAQDGFDARRHFRVVNTGTLGSYTSRWDSKPMTYLGRRYAQPVVERAGFAAIFANSYRTKAEAKKVIVKGLTHLHATLDLAGDTIPGKTTLILRSDDESLLKFAAAVLNCPLAGFVTRARFGASSYNGGVAFTKAMIDALPVPADAGVRIPRHPSADSTRSRAGFPRTRERSFHTEAST</sequence>
<keyword evidence="2" id="KW-0489">Methyltransferase</keyword>
<feature type="domain" description="DUF7814" evidence="8">
    <location>
        <begin position="31"/>
        <end position="201"/>
    </location>
</feature>